<keyword evidence="1" id="KW-0175">Coiled coil</keyword>
<dbReference type="GO" id="GO:0016020">
    <property type="term" value="C:membrane"/>
    <property type="evidence" value="ECO:0007669"/>
    <property type="project" value="InterPro"/>
</dbReference>
<dbReference type="GO" id="GO:0055070">
    <property type="term" value="P:copper ion homeostasis"/>
    <property type="evidence" value="ECO:0007669"/>
    <property type="project" value="InterPro"/>
</dbReference>
<feature type="compositionally biased region" description="Low complexity" evidence="2">
    <location>
        <begin position="328"/>
        <end position="339"/>
    </location>
</feature>
<accession>A0A3S4X4A0</accession>
<protein>
    <submittedName>
        <fullName evidence="3">Protein of uncharacterized function (DUF3186)</fullName>
    </submittedName>
</protein>
<evidence type="ECO:0000313" key="3">
    <source>
        <dbReference type="EMBL" id="VEI12335.1"/>
    </source>
</evidence>
<name>A0A3S4X4A0_9ACTO</name>
<keyword evidence="4" id="KW-1185">Reference proteome</keyword>
<dbReference type="Proteomes" id="UP000269542">
    <property type="component" value="Chromosome"/>
</dbReference>
<reference evidence="3 4" key="1">
    <citation type="submission" date="2018-12" db="EMBL/GenBank/DDBJ databases">
        <authorList>
            <consortium name="Pathogen Informatics"/>
        </authorList>
    </citation>
    <scope>NUCLEOTIDE SEQUENCE [LARGE SCALE GENOMIC DNA]</scope>
    <source>
        <strain evidence="3 4">NCTC13354</strain>
    </source>
</reference>
<dbReference type="Pfam" id="PF11382">
    <property type="entry name" value="MctB"/>
    <property type="match status" value="1"/>
</dbReference>
<dbReference type="KEGG" id="tbw:NCTC13354_00009"/>
<dbReference type="InterPro" id="IPR021522">
    <property type="entry name" value="MctB"/>
</dbReference>
<evidence type="ECO:0000313" key="4">
    <source>
        <dbReference type="Proteomes" id="UP000269542"/>
    </source>
</evidence>
<sequence length="339" mass="35053">MVDFRYHLVSLISVFFALAIGIILGAGPLQNSIGNVLQSQVSDLRATNEKLKADNSEVREALARQEQAFEEAAPELLGATLEGQAVGVVALPGVPEAEITAVKSRLEAAGATITGHTLINDSWTAADQNSFRTTFADQLKAYVPDLPDDADANRVLALALNTLVRDGLGAHGTLAGLMTGTATPMITTVDMAQPADAVVILSPEFAEPAHDADADARAQTEYTTTTFVALATDFAERGATVVAGPAKTDHDVVSALRRGGTAVSTADSLNLVLGQINVPIAVATELTDGHVHLGVDEGTQRTLGARVEAKKVAEPAQAEAPAEEAPAEGDGAPPADEAP</sequence>
<proteinExistence type="predicted"/>
<feature type="coiled-coil region" evidence="1">
    <location>
        <begin position="41"/>
        <end position="68"/>
    </location>
</feature>
<evidence type="ECO:0000256" key="2">
    <source>
        <dbReference type="SAM" id="MobiDB-lite"/>
    </source>
</evidence>
<dbReference type="EMBL" id="LR134476">
    <property type="protein sequence ID" value="VEI12335.1"/>
    <property type="molecule type" value="Genomic_DNA"/>
</dbReference>
<feature type="region of interest" description="Disordered" evidence="2">
    <location>
        <begin position="309"/>
        <end position="339"/>
    </location>
</feature>
<dbReference type="RefSeq" id="WP_164712247.1">
    <property type="nucleotide sequence ID" value="NZ_LR134476.1"/>
</dbReference>
<gene>
    <name evidence="3" type="ORF">NCTC13354_00009</name>
</gene>
<dbReference type="AlphaFoldDB" id="A0A3S4X4A0"/>
<evidence type="ECO:0000256" key="1">
    <source>
        <dbReference type="SAM" id="Coils"/>
    </source>
</evidence>
<organism evidence="3 4">
    <name type="scientific">Trueperella bialowiezensis</name>
    <dbReference type="NCBI Taxonomy" id="312285"/>
    <lineage>
        <taxon>Bacteria</taxon>
        <taxon>Bacillati</taxon>
        <taxon>Actinomycetota</taxon>
        <taxon>Actinomycetes</taxon>
        <taxon>Actinomycetales</taxon>
        <taxon>Actinomycetaceae</taxon>
        <taxon>Trueperella</taxon>
    </lineage>
</organism>